<dbReference type="GO" id="GO:0046872">
    <property type="term" value="F:metal ion binding"/>
    <property type="evidence" value="ECO:0007669"/>
    <property type="project" value="UniProtKB-KW"/>
</dbReference>
<evidence type="ECO:0000256" key="5">
    <source>
        <dbReference type="ARBA" id="ARBA00023004"/>
    </source>
</evidence>
<name>A0A520S5Z8_9GAMM</name>
<dbReference type="AlphaFoldDB" id="A0A520S5Z8"/>
<dbReference type="Gene3D" id="3.60.130.10">
    <property type="entry name" value="Clavaminate synthase-like"/>
    <property type="match status" value="1"/>
</dbReference>
<dbReference type="PANTHER" id="PTHR30468:SF1">
    <property type="entry name" value="ALPHA-KETOGLUTARATE-DEPENDENT SULFONATE DIOXYGENASE"/>
    <property type="match status" value="1"/>
</dbReference>
<gene>
    <name evidence="7" type="ORF">EVA68_00920</name>
</gene>
<evidence type="ECO:0000256" key="4">
    <source>
        <dbReference type="ARBA" id="ARBA00023002"/>
    </source>
</evidence>
<evidence type="ECO:0000256" key="3">
    <source>
        <dbReference type="ARBA" id="ARBA00022964"/>
    </source>
</evidence>
<protein>
    <submittedName>
        <fullName evidence="7">TauD/TfdA family dioxygenase</fullName>
    </submittedName>
</protein>
<reference evidence="7 8" key="1">
    <citation type="submission" date="2019-02" db="EMBL/GenBank/DDBJ databases">
        <title>Prokaryotic population dynamics and viral predation in marine succession experiment using metagenomics: the confinement effect.</title>
        <authorList>
            <person name="Haro-Moreno J.M."/>
            <person name="Rodriguez-Valera F."/>
            <person name="Lopez-Perez M."/>
        </authorList>
    </citation>
    <scope>NUCLEOTIDE SEQUENCE [LARGE SCALE GENOMIC DNA]</scope>
    <source>
        <strain evidence="7">MED-G157</strain>
    </source>
</reference>
<evidence type="ECO:0000256" key="2">
    <source>
        <dbReference type="ARBA" id="ARBA00022723"/>
    </source>
</evidence>
<dbReference type="Proteomes" id="UP000316199">
    <property type="component" value="Unassembled WGS sequence"/>
</dbReference>
<dbReference type="InterPro" id="IPR042098">
    <property type="entry name" value="TauD-like_sf"/>
</dbReference>
<evidence type="ECO:0000313" key="7">
    <source>
        <dbReference type="EMBL" id="RZO77819.1"/>
    </source>
</evidence>
<evidence type="ECO:0000259" key="6">
    <source>
        <dbReference type="Pfam" id="PF02668"/>
    </source>
</evidence>
<comment type="similarity">
    <text evidence="1">Belongs to the TfdA dioxygenase family.</text>
</comment>
<keyword evidence="5" id="KW-0408">Iron</keyword>
<keyword evidence="3 7" id="KW-0223">Dioxygenase</keyword>
<dbReference type="InterPro" id="IPR003819">
    <property type="entry name" value="TauD/TfdA-like"/>
</dbReference>
<evidence type="ECO:0000313" key="8">
    <source>
        <dbReference type="Proteomes" id="UP000316199"/>
    </source>
</evidence>
<dbReference type="Pfam" id="PF02668">
    <property type="entry name" value="TauD"/>
    <property type="match status" value="1"/>
</dbReference>
<dbReference type="PANTHER" id="PTHR30468">
    <property type="entry name" value="ALPHA-KETOGLUTARATE-DEPENDENT SULFONATE DIOXYGENASE"/>
    <property type="match status" value="1"/>
</dbReference>
<dbReference type="GO" id="GO:0005737">
    <property type="term" value="C:cytoplasm"/>
    <property type="evidence" value="ECO:0007669"/>
    <property type="project" value="TreeGrafter"/>
</dbReference>
<proteinExistence type="inferred from homology"/>
<keyword evidence="2" id="KW-0479">Metal-binding</keyword>
<dbReference type="SUPFAM" id="SSF51197">
    <property type="entry name" value="Clavaminate synthase-like"/>
    <property type="match status" value="1"/>
</dbReference>
<dbReference type="EMBL" id="SHAG01000001">
    <property type="protein sequence ID" value="RZO77819.1"/>
    <property type="molecule type" value="Genomic_DNA"/>
</dbReference>
<evidence type="ECO:0000256" key="1">
    <source>
        <dbReference type="ARBA" id="ARBA00005896"/>
    </source>
</evidence>
<dbReference type="InterPro" id="IPR051323">
    <property type="entry name" value="AtsK-like"/>
</dbReference>
<feature type="domain" description="TauD/TfdA-like" evidence="6">
    <location>
        <begin position="33"/>
        <end position="280"/>
    </location>
</feature>
<dbReference type="GO" id="GO:0016706">
    <property type="term" value="F:2-oxoglutarate-dependent dioxygenase activity"/>
    <property type="evidence" value="ECO:0007669"/>
    <property type="project" value="UniProtKB-ARBA"/>
</dbReference>
<accession>A0A520S5Z8</accession>
<sequence length="289" mass="32797">MGLSLMRKSGIDNADRKRFSYKDARSLNAELLTGQTGVRITGVSVSEMSDQQVTELKTLISEYCVAVLPSQPLLPEDQLSFVGRLDPITFTPGEQRHPQWPNLNVVSLSSTSTLPPINGFHTDTSFVRQPPSYTTLSPKKISSHGGDTVFVNQYMAYEALSPVMQGMLTGLRFRHNAAQLKHLDEAPSEPVWHPAVRTHPITGRKAIYITQPKRCSEVEGMKPKESKHLLEFLYAHCQHIYSMYRHRWKPDDFVIWDNRCSMHTGVFDHGDEERVMHRVMCQGEAPYES</sequence>
<comment type="caution">
    <text evidence="7">The sequence shown here is derived from an EMBL/GenBank/DDBJ whole genome shotgun (WGS) entry which is preliminary data.</text>
</comment>
<organism evidence="7 8">
    <name type="scientific">OM182 bacterium</name>
    <dbReference type="NCBI Taxonomy" id="2510334"/>
    <lineage>
        <taxon>Bacteria</taxon>
        <taxon>Pseudomonadati</taxon>
        <taxon>Pseudomonadota</taxon>
        <taxon>Gammaproteobacteria</taxon>
        <taxon>OMG group</taxon>
        <taxon>OM182 clade</taxon>
    </lineage>
</organism>
<keyword evidence="4" id="KW-0560">Oxidoreductase</keyword>